<evidence type="ECO:0000313" key="1">
    <source>
        <dbReference type="EMBL" id="SDQ95733.1"/>
    </source>
</evidence>
<sequence length="30" mass="3310">MAHFFVVNVGSVQDVVPLEQLEEPRCGVIP</sequence>
<keyword evidence="2" id="KW-1185">Reference proteome</keyword>
<accession>A0ABY0TK13</accession>
<evidence type="ECO:0000313" key="2">
    <source>
        <dbReference type="Proteomes" id="UP000183471"/>
    </source>
</evidence>
<dbReference type="EMBL" id="FNKY01000001">
    <property type="protein sequence ID" value="SDQ95733.1"/>
    <property type="molecule type" value="Genomic_DNA"/>
</dbReference>
<dbReference type="Proteomes" id="UP000183471">
    <property type="component" value="Unassembled WGS sequence"/>
</dbReference>
<organism evidence="1 2">
    <name type="scientific">Nitrosospira multiformis</name>
    <dbReference type="NCBI Taxonomy" id="1231"/>
    <lineage>
        <taxon>Bacteria</taxon>
        <taxon>Pseudomonadati</taxon>
        <taxon>Pseudomonadota</taxon>
        <taxon>Betaproteobacteria</taxon>
        <taxon>Nitrosomonadales</taxon>
        <taxon>Nitrosomonadaceae</taxon>
        <taxon>Nitrosospira</taxon>
    </lineage>
</organism>
<proteinExistence type="predicted"/>
<protein>
    <submittedName>
        <fullName evidence="1">Uncharacterized protein</fullName>
    </submittedName>
</protein>
<reference evidence="1 2" key="1">
    <citation type="submission" date="2016-10" db="EMBL/GenBank/DDBJ databases">
        <authorList>
            <person name="Varghese N."/>
            <person name="Submissions S."/>
        </authorList>
    </citation>
    <scope>NUCLEOTIDE SEQUENCE [LARGE SCALE GENOMIC DNA]</scope>
    <source>
        <strain evidence="1 2">Nl1</strain>
    </source>
</reference>
<gene>
    <name evidence="1" type="ORF">SAMN05216402_2988</name>
</gene>
<name>A0ABY0TK13_9PROT</name>
<comment type="caution">
    <text evidence="1">The sequence shown here is derived from an EMBL/GenBank/DDBJ whole genome shotgun (WGS) entry which is preliminary data.</text>
</comment>